<feature type="region of interest" description="Disordered" evidence="6">
    <location>
        <begin position="360"/>
        <end position="391"/>
    </location>
</feature>
<evidence type="ECO:0000256" key="7">
    <source>
        <dbReference type="SAM" id="Phobius"/>
    </source>
</evidence>
<evidence type="ECO:0000256" key="3">
    <source>
        <dbReference type="ARBA" id="ARBA00022989"/>
    </source>
</evidence>
<evidence type="ECO:0000313" key="9">
    <source>
        <dbReference type="EMBL" id="KAK3936357.1"/>
    </source>
</evidence>
<feature type="compositionally biased region" description="Basic and acidic residues" evidence="6">
    <location>
        <begin position="381"/>
        <end position="391"/>
    </location>
</feature>
<keyword evidence="3 7" id="KW-1133">Transmembrane helix</keyword>
<comment type="similarity">
    <text evidence="5">Belongs to the SAT4 family.</text>
</comment>
<gene>
    <name evidence="9" type="ORF">QBC46DRAFT_269782</name>
</gene>
<name>A0AAN6N2U0_9PEZI</name>
<keyword evidence="2 7" id="KW-0812">Transmembrane</keyword>
<feature type="domain" description="Rhodopsin" evidence="8">
    <location>
        <begin position="23"/>
        <end position="281"/>
    </location>
</feature>
<dbReference type="GO" id="GO:0016020">
    <property type="term" value="C:membrane"/>
    <property type="evidence" value="ECO:0007669"/>
    <property type="project" value="UniProtKB-SubCell"/>
</dbReference>
<dbReference type="PANTHER" id="PTHR33048:SF96">
    <property type="entry name" value="INTEGRAL MEMBRANE PROTEIN"/>
    <property type="match status" value="1"/>
</dbReference>
<evidence type="ECO:0000256" key="2">
    <source>
        <dbReference type="ARBA" id="ARBA00022692"/>
    </source>
</evidence>
<feature type="transmembrane region" description="Helical" evidence="7">
    <location>
        <begin position="184"/>
        <end position="205"/>
    </location>
</feature>
<feature type="transmembrane region" description="Helical" evidence="7">
    <location>
        <begin position="39"/>
        <end position="64"/>
    </location>
</feature>
<evidence type="ECO:0000313" key="10">
    <source>
        <dbReference type="Proteomes" id="UP001303473"/>
    </source>
</evidence>
<feature type="transmembrane region" description="Helical" evidence="7">
    <location>
        <begin position="84"/>
        <end position="113"/>
    </location>
</feature>
<dbReference type="PANTHER" id="PTHR33048">
    <property type="entry name" value="PTH11-LIKE INTEGRAL MEMBRANE PROTEIN (AFU_ORTHOLOGUE AFUA_5G11245)"/>
    <property type="match status" value="1"/>
</dbReference>
<feature type="transmembrane region" description="Helical" evidence="7">
    <location>
        <begin position="6"/>
        <end position="27"/>
    </location>
</feature>
<dbReference type="AlphaFoldDB" id="A0AAN6N2U0"/>
<evidence type="ECO:0000256" key="5">
    <source>
        <dbReference type="ARBA" id="ARBA00038359"/>
    </source>
</evidence>
<evidence type="ECO:0000256" key="1">
    <source>
        <dbReference type="ARBA" id="ARBA00004141"/>
    </source>
</evidence>
<evidence type="ECO:0000256" key="4">
    <source>
        <dbReference type="ARBA" id="ARBA00023136"/>
    </source>
</evidence>
<sequence length="391" mass="43024">MDVIGAYALLGSLLAISWGFFSLRLYVRAWIVRKLSWDDLLVGISMLVYSTFTGFACGIIANGLGTHIDEIDSADDLQEWSRGALFFLMSEIAFIVTSTLLRLACALMLLRILRNTTHRRWTYRAIIYATSGVMTAFSLAFVLVTLFQCQPVSHFWTYMYADIEGSCINGERLTHRYNTMSTLFMVHSIVCALSDWILGGIPFFMLKDVQLAWLKKVVLIFLLSLGVLAGVTAVVRAPLVIHKNSIEFWDAAVPVAVTTAIEPALGTIAVCSATLTPLFKKGRGVLRRLNSKDQRDAYHQHSSGSKPSGGSHRMTALKNTAGSSSRAGSDMAIGRDRIEFGGRYGEGSSRTAIAIERSWIIEESDENERDTSSKGSGMDGQRQHGDDALAV</sequence>
<dbReference type="InterPro" id="IPR049326">
    <property type="entry name" value="Rhodopsin_dom_fungi"/>
</dbReference>
<keyword evidence="10" id="KW-1185">Reference proteome</keyword>
<dbReference type="Proteomes" id="UP001303473">
    <property type="component" value="Unassembled WGS sequence"/>
</dbReference>
<evidence type="ECO:0000259" key="8">
    <source>
        <dbReference type="Pfam" id="PF20684"/>
    </source>
</evidence>
<dbReference type="InterPro" id="IPR052337">
    <property type="entry name" value="SAT4-like"/>
</dbReference>
<feature type="compositionally biased region" description="Low complexity" evidence="6">
    <location>
        <begin position="302"/>
        <end position="311"/>
    </location>
</feature>
<feature type="compositionally biased region" description="Polar residues" evidence="6">
    <location>
        <begin position="317"/>
        <end position="327"/>
    </location>
</feature>
<keyword evidence="4 7" id="KW-0472">Membrane</keyword>
<dbReference type="Pfam" id="PF20684">
    <property type="entry name" value="Fung_rhodopsin"/>
    <property type="match status" value="1"/>
</dbReference>
<feature type="region of interest" description="Disordered" evidence="6">
    <location>
        <begin position="294"/>
        <end position="330"/>
    </location>
</feature>
<protein>
    <recommendedName>
        <fullName evidence="8">Rhodopsin domain-containing protein</fullName>
    </recommendedName>
</protein>
<evidence type="ECO:0000256" key="6">
    <source>
        <dbReference type="SAM" id="MobiDB-lite"/>
    </source>
</evidence>
<reference evidence="10" key="1">
    <citation type="journal article" date="2023" name="Mol. Phylogenet. Evol.">
        <title>Genome-scale phylogeny and comparative genomics of the fungal order Sordariales.</title>
        <authorList>
            <person name="Hensen N."/>
            <person name="Bonometti L."/>
            <person name="Westerberg I."/>
            <person name="Brannstrom I.O."/>
            <person name="Guillou S."/>
            <person name="Cros-Aarteil S."/>
            <person name="Calhoun S."/>
            <person name="Haridas S."/>
            <person name="Kuo A."/>
            <person name="Mondo S."/>
            <person name="Pangilinan J."/>
            <person name="Riley R."/>
            <person name="LaButti K."/>
            <person name="Andreopoulos B."/>
            <person name="Lipzen A."/>
            <person name="Chen C."/>
            <person name="Yan M."/>
            <person name="Daum C."/>
            <person name="Ng V."/>
            <person name="Clum A."/>
            <person name="Steindorff A."/>
            <person name="Ohm R.A."/>
            <person name="Martin F."/>
            <person name="Silar P."/>
            <person name="Natvig D.O."/>
            <person name="Lalanne C."/>
            <person name="Gautier V."/>
            <person name="Ament-Velasquez S.L."/>
            <person name="Kruys A."/>
            <person name="Hutchinson M.I."/>
            <person name="Powell A.J."/>
            <person name="Barry K."/>
            <person name="Miller A.N."/>
            <person name="Grigoriev I.V."/>
            <person name="Debuchy R."/>
            <person name="Gladieux P."/>
            <person name="Hiltunen Thoren M."/>
            <person name="Johannesson H."/>
        </authorList>
    </citation>
    <scope>NUCLEOTIDE SEQUENCE [LARGE SCALE GENOMIC DNA]</scope>
    <source>
        <strain evidence="10">CBS 340.73</strain>
    </source>
</reference>
<dbReference type="EMBL" id="MU853886">
    <property type="protein sequence ID" value="KAK3936357.1"/>
    <property type="molecule type" value="Genomic_DNA"/>
</dbReference>
<organism evidence="9 10">
    <name type="scientific">Diplogelasinospora grovesii</name>
    <dbReference type="NCBI Taxonomy" id="303347"/>
    <lineage>
        <taxon>Eukaryota</taxon>
        <taxon>Fungi</taxon>
        <taxon>Dikarya</taxon>
        <taxon>Ascomycota</taxon>
        <taxon>Pezizomycotina</taxon>
        <taxon>Sordariomycetes</taxon>
        <taxon>Sordariomycetidae</taxon>
        <taxon>Sordariales</taxon>
        <taxon>Diplogelasinosporaceae</taxon>
        <taxon>Diplogelasinospora</taxon>
    </lineage>
</organism>
<comment type="caution">
    <text evidence="9">The sequence shown here is derived from an EMBL/GenBank/DDBJ whole genome shotgun (WGS) entry which is preliminary data.</text>
</comment>
<feature type="transmembrane region" description="Helical" evidence="7">
    <location>
        <begin position="125"/>
        <end position="147"/>
    </location>
</feature>
<proteinExistence type="inferred from homology"/>
<feature type="transmembrane region" description="Helical" evidence="7">
    <location>
        <begin position="251"/>
        <end position="279"/>
    </location>
</feature>
<feature type="transmembrane region" description="Helical" evidence="7">
    <location>
        <begin position="217"/>
        <end position="239"/>
    </location>
</feature>
<accession>A0AAN6N2U0</accession>
<comment type="subcellular location">
    <subcellularLocation>
        <location evidence="1">Membrane</location>
        <topology evidence="1">Multi-pass membrane protein</topology>
    </subcellularLocation>
</comment>